<reference evidence="16" key="1">
    <citation type="journal article" date="2019" name="Toxins">
        <title>Detection of Abrin-Like and Prepropulchellin-Like Toxin Genes and Transcripts Using Whole Genome Sequencing and Full-Length Transcript Sequencing of Abrus precatorius.</title>
        <authorList>
            <person name="Hovde B.T."/>
            <person name="Daligault H.E."/>
            <person name="Hanschen E.R."/>
            <person name="Kunde Y.A."/>
            <person name="Johnson M.B."/>
            <person name="Starkenburg S.R."/>
            <person name="Johnson S.L."/>
        </authorList>
    </citation>
    <scope>NUCLEOTIDE SEQUENCE [LARGE SCALE GENOMIC DNA]</scope>
</reference>
<feature type="domain" description="PIPK" evidence="15">
    <location>
        <begin position="1434"/>
        <end position="1754"/>
    </location>
</feature>
<dbReference type="GO" id="GO:0005524">
    <property type="term" value="F:ATP binding"/>
    <property type="evidence" value="ECO:0007669"/>
    <property type="project" value="UniProtKB-UniRule"/>
</dbReference>
<evidence type="ECO:0000256" key="5">
    <source>
        <dbReference type="ARBA" id="ARBA00022771"/>
    </source>
</evidence>
<feature type="region of interest" description="Disordered" evidence="13">
    <location>
        <begin position="112"/>
        <end position="143"/>
    </location>
</feature>
<dbReference type="InterPro" id="IPR002423">
    <property type="entry name" value="Cpn60/GroEL/TCP-1"/>
</dbReference>
<dbReference type="Gene3D" id="3.50.7.10">
    <property type="entry name" value="GroEL"/>
    <property type="match status" value="1"/>
</dbReference>
<dbReference type="Proteomes" id="UP000694853">
    <property type="component" value="Unplaced"/>
</dbReference>
<evidence type="ECO:0000313" key="16">
    <source>
        <dbReference type="Proteomes" id="UP000694853"/>
    </source>
</evidence>
<dbReference type="FunFam" id="3.30.810.10:FF:000001">
    <property type="entry name" value="1-phosphatidylinositol 3-phosphate 5-kinase FAB1"/>
    <property type="match status" value="1"/>
</dbReference>
<feature type="compositionally biased region" description="Low complexity" evidence="13">
    <location>
        <begin position="118"/>
        <end position="128"/>
    </location>
</feature>
<dbReference type="Pfam" id="PF00118">
    <property type="entry name" value="Cpn60_TCP1"/>
    <property type="match status" value="1"/>
</dbReference>
<keyword evidence="3" id="KW-0479">Metal-binding</keyword>
<keyword evidence="6 12" id="KW-0418">Kinase</keyword>
<dbReference type="CDD" id="cd03334">
    <property type="entry name" value="Fab1_TCP"/>
    <property type="match status" value="1"/>
</dbReference>
<dbReference type="EC" id="2.7.1.150" evidence="1"/>
<dbReference type="CDD" id="cd00065">
    <property type="entry name" value="FYVE_like_SF"/>
    <property type="match status" value="1"/>
</dbReference>
<dbReference type="PANTHER" id="PTHR45748">
    <property type="entry name" value="1-PHOSPHATIDYLINOSITOL 3-PHOSPHATE 5-KINASE-RELATED"/>
    <property type="match status" value="1"/>
</dbReference>
<accession>A0A8B8KSU9</accession>
<evidence type="ECO:0000256" key="9">
    <source>
        <dbReference type="ARBA" id="ARBA00023464"/>
    </source>
</evidence>
<evidence type="ECO:0000256" key="8">
    <source>
        <dbReference type="ARBA" id="ARBA00022840"/>
    </source>
</evidence>
<reference evidence="17" key="2">
    <citation type="submission" date="2025-08" db="UniProtKB">
        <authorList>
            <consortium name="RefSeq"/>
        </authorList>
    </citation>
    <scope>IDENTIFICATION</scope>
    <source>
        <tissue evidence="17">Young leaves</tissue>
    </source>
</reference>
<proteinExistence type="predicted"/>
<evidence type="ECO:0000256" key="6">
    <source>
        <dbReference type="ARBA" id="ARBA00022777"/>
    </source>
</evidence>
<evidence type="ECO:0000256" key="4">
    <source>
        <dbReference type="ARBA" id="ARBA00022741"/>
    </source>
</evidence>
<evidence type="ECO:0000256" key="3">
    <source>
        <dbReference type="ARBA" id="ARBA00022723"/>
    </source>
</evidence>
<feature type="region of interest" description="Disordered" evidence="13">
    <location>
        <begin position="181"/>
        <end position="215"/>
    </location>
</feature>
<keyword evidence="4 12" id="KW-0547">Nucleotide-binding</keyword>
<keyword evidence="8 12" id="KW-0067">ATP-binding</keyword>
<dbReference type="GO" id="GO:0046854">
    <property type="term" value="P:phosphatidylinositol phosphate biosynthetic process"/>
    <property type="evidence" value="ECO:0007669"/>
    <property type="project" value="TreeGrafter"/>
</dbReference>
<dbReference type="Gene3D" id="3.30.800.10">
    <property type="entry name" value="Phosphatidylinositol Phosphate Kinase II Beta"/>
    <property type="match status" value="1"/>
</dbReference>
<evidence type="ECO:0000256" key="13">
    <source>
        <dbReference type="SAM" id="MobiDB-lite"/>
    </source>
</evidence>
<dbReference type="Pfam" id="PF01504">
    <property type="entry name" value="PIP5K"/>
    <property type="match status" value="1"/>
</dbReference>
<feature type="compositionally biased region" description="Polar residues" evidence="13">
    <location>
        <begin position="181"/>
        <end position="196"/>
    </location>
</feature>
<dbReference type="GO" id="GO:0010008">
    <property type="term" value="C:endosome membrane"/>
    <property type="evidence" value="ECO:0007669"/>
    <property type="project" value="TreeGrafter"/>
</dbReference>
<sequence>MGIPDSSVLDLIEKFRSWVSWGGSDLCLSENFDMLNSGCKMCCECNRDFNEMGQQDKYNCKGCGRWLCGKCIRGCDLTNHEHNNNPGFRETVRSCKFCSDANRMMIEGQRKCSEKVHPSVSPQESPRQSPEPPSPCFSVESERTSSPLNIELNQGNQFERYFHNQDYGYYPCSVVNRSMTSSGSHPSLLSTHPSTFRSDEEGTEDSGKHFLSPSRTYCDNYSDIDSSRVSARHDTYNYNSVGSSPSESPSRIGFTSSRVGLPVQKGQEKSLVPQNDGPFGQQSMAVLRKPEQGTEDAYTTGYFSDDLSIFRNQNDNSQRPLDFENNGLIWFPPPPDDENDDAEGNFFTYDDEDDDIGDSGAMFSSSSSLSNMFPGKEKHNEGNKEPLKAVIQGHFRALVSQLLEGEGITIGKENDSEDWLDIVATVAWQAANFVRPDTSKGGSMDPGDYVKVKCIASGSPSESAVIKGVVCTKNIKHKRMTSQYKKPRLLLLGGALEYQKVPNQLASFDTLLQQENDHLKMIISKIEALRPNVLLVEKSVASCAQEYLLAKEISLVLNVKRPLLDRIARCTGALVTPSVDNLSKARLGHCELFRLDRLVEDHETANQFNKKPSKTLMFFEGCPRRLGCTVLLRGTCRAELKKIKHVVQYAVFAAYHLSLETSFLADEGATLPKMIVKHLTDMPESATVDTDIPMMSNTISISSATCQPEAEDASRLKDSVGLDLKLENLGSASEHLDDLSSHSCTGTMANYRDGSALSDSYYNHLTSNLTVKSEYLPQYNESKGDTILSSSDLLQSELQQTIVQEERECGEVADSTKDRTNDDELSGDYFSATDGHQSILVYFSSHCVSKGTVCERTRLLRIKFYGSFDKPLGRYLRDDLFDQTSCCQSCKEPAEAHVLCFTHQQGNLTINVRRLPSVKLPGERDGKIWMWHRCLRCPHVDGVPPATRRVVMSDAAWGLSFGKFLELSFSNHATANRVATCGHSLQRDCLRFYGFGSMVAFFRYSPIDILSVHLPPSVLEFGHVQEEWIIKEAGELLSKVETLYLEISNVLKRLETKIVSPVAGNELSDACDIHNHIMDLKDMLQRERADYHGLLQSAPLTPQPGKITLDILELNRVRRSLLIGSHVWDHRLYSLESLIKRSFSFKQDNEVCPDVKEFRLDTFHKDQNFDNGLEQNNSQLSKLHESHDSQILGEMDDTLEPSASESFTYYLDGEEVYSDGELIANKTLSECLPPNESNLSEKIDSAWTGTDQPPLKVEPLHTFQANAVPSGSVWRSNHDNPSFRRLSQPMRVHSFDSALRVQERIKKVLPSSLHLSTLRSFHASGDYRNMVRDPVSNVLQTYFQMLPWEAQKLNLILSSPPSFVSSISHIAEGARLLLPQRYHGDRVIAVYDNDYSSIISYALSSKEYEDWVSGKSDLHDSSWIACDKTKEDLATSSYSAWGTMELDYINFGSYGSEDAPSSVGSLLRDPKKSLHLQISFGDDSLGAGGKVNFSVTCYFAKQFESLRKKCCPNEVDFMRSLSRCRRWSAQGGKSNVYFAKSLDERFIIKQVTKTELDSFEEFAPQYFKYLMDALSSGGPTCLAKILGIYQVTVKYPKGGKETKIDVMVMENLFYKRKISRVYDLKGSERSRYNPDTTGTNKVMLDMNLLEALRTKPIFLGSRAKRRLERAVWNDTSFLASVDVMDYSLLVGVDDERKELVLGIIDFMRQYTWDKHLETWVKASGILGGPKNAAPTIVSPKQYKKRFRKAMTTYFLTLPEQWSS</sequence>
<dbReference type="InterPro" id="IPR027483">
    <property type="entry name" value="PInositol-4-P-4/5-kinase_C_sf"/>
</dbReference>
<name>A0A8B8KSU9_ABRPR</name>
<dbReference type="FunFam" id="3.30.800.10:FF:000010">
    <property type="entry name" value="Putative 1-phosphatidylinositol-3-phosphate 5-kinase FAB1C"/>
    <property type="match status" value="1"/>
</dbReference>
<dbReference type="SUPFAM" id="SSF56104">
    <property type="entry name" value="SAICAR synthase-like"/>
    <property type="match status" value="1"/>
</dbReference>
<dbReference type="SUPFAM" id="SSF52029">
    <property type="entry name" value="GroEL apical domain-like"/>
    <property type="match status" value="1"/>
</dbReference>
<organism evidence="16 17">
    <name type="scientific">Abrus precatorius</name>
    <name type="common">Indian licorice</name>
    <name type="synonym">Glycine abrus</name>
    <dbReference type="NCBI Taxonomy" id="3816"/>
    <lineage>
        <taxon>Eukaryota</taxon>
        <taxon>Viridiplantae</taxon>
        <taxon>Streptophyta</taxon>
        <taxon>Embryophyta</taxon>
        <taxon>Tracheophyta</taxon>
        <taxon>Spermatophyta</taxon>
        <taxon>Magnoliopsida</taxon>
        <taxon>eudicotyledons</taxon>
        <taxon>Gunneridae</taxon>
        <taxon>Pentapetalae</taxon>
        <taxon>rosids</taxon>
        <taxon>fabids</taxon>
        <taxon>Fabales</taxon>
        <taxon>Fabaceae</taxon>
        <taxon>Papilionoideae</taxon>
        <taxon>50 kb inversion clade</taxon>
        <taxon>NPAAA clade</taxon>
        <taxon>indigoferoid/millettioid clade</taxon>
        <taxon>Abreae</taxon>
        <taxon>Abrus</taxon>
    </lineage>
</organism>
<keyword evidence="16" id="KW-1185">Reference proteome</keyword>
<protein>
    <recommendedName>
        <fullName evidence="1">1-phosphatidylinositol-3-phosphate 5-kinase</fullName>
        <ecNumber evidence="1">2.7.1.150</ecNumber>
    </recommendedName>
    <alternativeName>
        <fullName evidence="10">Phosphatidylinositol 3-phosphate 5-kinase type III</fullName>
    </alternativeName>
</protein>
<dbReference type="InterPro" id="IPR017455">
    <property type="entry name" value="Znf_FYVE-rel"/>
</dbReference>
<dbReference type="KEGG" id="aprc:113857731"/>
<dbReference type="InterPro" id="IPR027409">
    <property type="entry name" value="GroEL-like_apical_dom_sf"/>
</dbReference>
<evidence type="ECO:0000256" key="2">
    <source>
        <dbReference type="ARBA" id="ARBA00022679"/>
    </source>
</evidence>
<dbReference type="InterPro" id="IPR044769">
    <property type="entry name" value="PIKfyve_PIPKc"/>
</dbReference>
<dbReference type="GO" id="GO:0000285">
    <property type="term" value="F:1-phosphatidylinositol-3-phosphate 5-kinase activity"/>
    <property type="evidence" value="ECO:0007669"/>
    <property type="project" value="UniProtKB-EC"/>
</dbReference>
<dbReference type="InterPro" id="IPR027484">
    <property type="entry name" value="PInositol-4-P-5-kinase_N"/>
</dbReference>
<keyword evidence="5 11" id="KW-0863">Zinc-finger</keyword>
<dbReference type="PROSITE" id="PS50178">
    <property type="entry name" value="ZF_FYVE"/>
    <property type="match status" value="1"/>
</dbReference>
<keyword evidence="7" id="KW-0862">Zinc</keyword>
<dbReference type="FunFam" id="3.50.7.10:FF:000007">
    <property type="entry name" value="1-phosphatidylinositol 3-phosphate 5-kinase isoform X1"/>
    <property type="match status" value="1"/>
</dbReference>
<evidence type="ECO:0000256" key="12">
    <source>
        <dbReference type="PROSITE-ProRule" id="PRU00781"/>
    </source>
</evidence>
<dbReference type="PANTHER" id="PTHR45748:SF14">
    <property type="entry name" value="1-PHOSPHATIDYLINOSITOL-3-PHOSPHATE 5-KINASE FAB1C-RELATED"/>
    <property type="match status" value="1"/>
</dbReference>
<gene>
    <name evidence="17" type="primary">LOC113857731</name>
</gene>
<evidence type="ECO:0000256" key="11">
    <source>
        <dbReference type="PROSITE-ProRule" id="PRU00091"/>
    </source>
</evidence>
<evidence type="ECO:0000256" key="7">
    <source>
        <dbReference type="ARBA" id="ARBA00022833"/>
    </source>
</evidence>
<dbReference type="GO" id="GO:0008270">
    <property type="term" value="F:zinc ion binding"/>
    <property type="evidence" value="ECO:0007669"/>
    <property type="project" value="UniProtKB-KW"/>
</dbReference>
<comment type="subunit">
    <text evidence="9">Component of the PI(3,5)P2 regulatory complex at least composed of ATG18, SAC/FIG4, FAB1 and VAC14.</text>
</comment>
<dbReference type="RefSeq" id="XP_027345694.1">
    <property type="nucleotide sequence ID" value="XM_027489893.1"/>
</dbReference>
<dbReference type="OrthoDB" id="158357at2759"/>
<evidence type="ECO:0000259" key="14">
    <source>
        <dbReference type="PROSITE" id="PS50178"/>
    </source>
</evidence>
<evidence type="ECO:0000313" key="17">
    <source>
        <dbReference type="RefSeq" id="XP_027345694.1"/>
    </source>
</evidence>
<evidence type="ECO:0000256" key="1">
    <source>
        <dbReference type="ARBA" id="ARBA00012009"/>
    </source>
</evidence>
<dbReference type="SMART" id="SM00330">
    <property type="entry name" value="PIPKc"/>
    <property type="match status" value="1"/>
</dbReference>
<evidence type="ECO:0000256" key="10">
    <source>
        <dbReference type="ARBA" id="ARBA00077223"/>
    </source>
</evidence>
<feature type="compositionally biased region" description="Basic and acidic residues" evidence="13">
    <location>
        <begin position="197"/>
        <end position="208"/>
    </location>
</feature>
<dbReference type="Gene3D" id="3.30.810.10">
    <property type="entry name" value="2-Layer Sandwich"/>
    <property type="match status" value="1"/>
</dbReference>
<evidence type="ECO:0000259" key="15">
    <source>
        <dbReference type="PROSITE" id="PS51455"/>
    </source>
</evidence>
<dbReference type="CDD" id="cd17300">
    <property type="entry name" value="PIPKc_PIKfyve"/>
    <property type="match status" value="1"/>
</dbReference>
<dbReference type="GeneID" id="113857731"/>
<dbReference type="InterPro" id="IPR002498">
    <property type="entry name" value="PInositol-4-P-4/5-kinase_core"/>
</dbReference>
<dbReference type="PROSITE" id="PS51455">
    <property type="entry name" value="PIPK"/>
    <property type="match status" value="1"/>
</dbReference>
<feature type="domain" description="FYVE-type" evidence="14">
    <location>
        <begin position="36"/>
        <end position="103"/>
    </location>
</feature>
<keyword evidence="2 12" id="KW-0808">Transferase</keyword>